<gene>
    <name evidence="1" type="ORF">MRX98_00995</name>
</gene>
<reference evidence="1" key="1">
    <citation type="submission" date="2022-04" db="EMBL/GenBank/DDBJ databases">
        <title>Desulfatitalea alkaliphila sp. nov., a novel anaerobic sulfate-reducing bacterium isolated from terrestrial mud volcano, Taman Peninsula, Russia.</title>
        <authorList>
            <person name="Khomyakova M.A."/>
            <person name="Merkel A.Y."/>
            <person name="Slobodkin A.I."/>
        </authorList>
    </citation>
    <scope>NUCLEOTIDE SEQUENCE</scope>
    <source>
        <strain evidence="1">M08but</strain>
    </source>
</reference>
<dbReference type="Pfam" id="PF03692">
    <property type="entry name" value="CxxCxxCC"/>
    <property type="match status" value="1"/>
</dbReference>
<dbReference type="AlphaFoldDB" id="A0AA41QZK1"/>
<evidence type="ECO:0000313" key="2">
    <source>
        <dbReference type="Proteomes" id="UP001165427"/>
    </source>
</evidence>
<proteinExistence type="predicted"/>
<protein>
    <submittedName>
        <fullName evidence="1">YkgJ family cysteine cluster protein</fullName>
    </submittedName>
</protein>
<dbReference type="Proteomes" id="UP001165427">
    <property type="component" value="Unassembled WGS sequence"/>
</dbReference>
<accession>A0AA41QZK1</accession>
<sequence length="221" mass="24060">MPINDALQRLQRIYDLHERFCADQTFACRRGCAPCCTANVTLTTLEARAIDRHWARTGEKPPTARLQQAARHPRFRPRLTTNQLAAICAAGGEPPDEASDPAAGPCPLLNDTICTIYPARPFGCRAMVSHTDCARHGTADMPDRVLAANTLFLQFIEALDQNGRTGNLTDLLLWLLSGSTAPPTDLAANRTIPVLMVPPEHHTALLPLLGDLRPILADLTG</sequence>
<organism evidence="1 2">
    <name type="scientific">Desulfatitalea alkaliphila</name>
    <dbReference type="NCBI Taxonomy" id="2929485"/>
    <lineage>
        <taxon>Bacteria</taxon>
        <taxon>Pseudomonadati</taxon>
        <taxon>Thermodesulfobacteriota</taxon>
        <taxon>Desulfobacteria</taxon>
        <taxon>Desulfobacterales</taxon>
        <taxon>Desulfosarcinaceae</taxon>
        <taxon>Desulfatitalea</taxon>
    </lineage>
</organism>
<name>A0AA41QZK1_9BACT</name>
<keyword evidence="2" id="KW-1185">Reference proteome</keyword>
<dbReference type="RefSeq" id="WP_246902242.1">
    <property type="nucleotide sequence ID" value="NZ_JALJRB010000001.1"/>
</dbReference>
<evidence type="ECO:0000313" key="1">
    <source>
        <dbReference type="EMBL" id="MCJ8499134.1"/>
    </source>
</evidence>
<comment type="caution">
    <text evidence="1">The sequence shown here is derived from an EMBL/GenBank/DDBJ whole genome shotgun (WGS) entry which is preliminary data.</text>
</comment>
<dbReference type="InterPro" id="IPR005358">
    <property type="entry name" value="Puta_zinc/iron-chelating_dom"/>
</dbReference>
<dbReference type="EMBL" id="JALJRB010000001">
    <property type="protein sequence ID" value="MCJ8499134.1"/>
    <property type="molecule type" value="Genomic_DNA"/>
</dbReference>